<dbReference type="InterPro" id="IPR011992">
    <property type="entry name" value="EF-hand-dom_pair"/>
</dbReference>
<dbReference type="Pfam" id="PF13499">
    <property type="entry name" value="EF-hand_7"/>
    <property type="match status" value="1"/>
</dbReference>
<dbReference type="EMBL" id="SPLM01000148">
    <property type="protein sequence ID" value="TMW55323.1"/>
    <property type="molecule type" value="Genomic_DNA"/>
</dbReference>
<feature type="compositionally biased region" description="Low complexity" evidence="4">
    <location>
        <begin position="33"/>
        <end position="44"/>
    </location>
</feature>
<dbReference type="PROSITE" id="PS50222">
    <property type="entry name" value="EF_HAND_2"/>
    <property type="match status" value="3"/>
</dbReference>
<dbReference type="OrthoDB" id="198766at2759"/>
<dbReference type="SMART" id="SM00054">
    <property type="entry name" value="EFh"/>
    <property type="match status" value="3"/>
</dbReference>
<evidence type="ECO:0000256" key="4">
    <source>
        <dbReference type="SAM" id="MobiDB-lite"/>
    </source>
</evidence>
<keyword evidence="3" id="KW-0106">Calcium</keyword>
<protein>
    <recommendedName>
        <fullName evidence="5">EF-hand domain-containing protein</fullName>
    </recommendedName>
</protein>
<organism evidence="6 7">
    <name type="scientific">Pythium oligandrum</name>
    <name type="common">Mycoparasitic fungus</name>
    <dbReference type="NCBI Taxonomy" id="41045"/>
    <lineage>
        <taxon>Eukaryota</taxon>
        <taxon>Sar</taxon>
        <taxon>Stramenopiles</taxon>
        <taxon>Oomycota</taxon>
        <taxon>Peronosporomycetes</taxon>
        <taxon>Pythiales</taxon>
        <taxon>Pythiaceae</taxon>
        <taxon>Pythium</taxon>
    </lineage>
</organism>
<dbReference type="InterPro" id="IPR018247">
    <property type="entry name" value="EF_Hand_1_Ca_BS"/>
</dbReference>
<evidence type="ECO:0000313" key="6">
    <source>
        <dbReference type="EMBL" id="TMW55323.1"/>
    </source>
</evidence>
<dbReference type="CDD" id="cd00051">
    <property type="entry name" value="EFh"/>
    <property type="match status" value="1"/>
</dbReference>
<keyword evidence="2" id="KW-0677">Repeat</keyword>
<accession>A0A8K1C2M7</accession>
<dbReference type="GO" id="GO:0005509">
    <property type="term" value="F:calcium ion binding"/>
    <property type="evidence" value="ECO:0007669"/>
    <property type="project" value="InterPro"/>
</dbReference>
<dbReference type="InterPro" id="IPR039647">
    <property type="entry name" value="EF_hand_pair_protein_CML-like"/>
</dbReference>
<dbReference type="SUPFAM" id="SSF47473">
    <property type="entry name" value="EF-hand"/>
    <property type="match status" value="1"/>
</dbReference>
<proteinExistence type="predicted"/>
<evidence type="ECO:0000256" key="2">
    <source>
        <dbReference type="ARBA" id="ARBA00022737"/>
    </source>
</evidence>
<keyword evidence="1" id="KW-0479">Metal-binding</keyword>
<comment type="caution">
    <text evidence="6">The sequence shown here is derived from an EMBL/GenBank/DDBJ whole genome shotgun (WGS) entry which is preliminary data.</text>
</comment>
<evidence type="ECO:0000259" key="5">
    <source>
        <dbReference type="PROSITE" id="PS50222"/>
    </source>
</evidence>
<feature type="domain" description="EF-hand" evidence="5">
    <location>
        <begin position="174"/>
        <end position="209"/>
    </location>
</feature>
<reference evidence="6" key="1">
    <citation type="submission" date="2019-03" db="EMBL/GenBank/DDBJ databases">
        <title>Long read genome sequence of the mycoparasitic Pythium oligandrum ATCC 38472 isolated from sugarbeet rhizosphere.</title>
        <authorList>
            <person name="Gaulin E."/>
        </authorList>
    </citation>
    <scope>NUCLEOTIDE SEQUENCE</scope>
    <source>
        <strain evidence="6">ATCC 38472_TT</strain>
    </source>
</reference>
<dbReference type="Proteomes" id="UP000794436">
    <property type="component" value="Unassembled WGS sequence"/>
</dbReference>
<evidence type="ECO:0000313" key="7">
    <source>
        <dbReference type="Proteomes" id="UP000794436"/>
    </source>
</evidence>
<gene>
    <name evidence="6" type="ORF">Poli38472_013214</name>
</gene>
<keyword evidence="7" id="KW-1185">Reference proteome</keyword>
<feature type="region of interest" description="Disordered" evidence="4">
    <location>
        <begin position="24"/>
        <end position="44"/>
    </location>
</feature>
<dbReference type="AlphaFoldDB" id="A0A8K1C2M7"/>
<dbReference type="InterPro" id="IPR002048">
    <property type="entry name" value="EF_hand_dom"/>
</dbReference>
<evidence type="ECO:0000256" key="3">
    <source>
        <dbReference type="ARBA" id="ARBA00022837"/>
    </source>
</evidence>
<sequence length="290" mass="32860">MNPRRGSTMSGLGKHLRRVSLVSFEEDEETPESSGKTAARAKTSSASRRHTSVFGLYSIREVMSVIRLFWFLDVDRSDGITLDELGRHRVFFQKLGHSDILAVFHELDRDGNGVISLTELLRVCFPHAKQPQLAAMLTLAKVGSVEDYLENRHATATATAEASELNRRQRQVDRQRQELREIFELFDTNGDGRVTLKELLDGLGLEMNRDDEDDLFNFMSSSASSHMSLDHIKRMERARSGGITRADVERFYHAFDKDHDDLLDFDEFVELMETSSERLSLSASEATAEG</sequence>
<name>A0A8K1C2M7_PYTOL</name>
<dbReference type="PROSITE" id="PS00018">
    <property type="entry name" value="EF_HAND_1"/>
    <property type="match status" value="3"/>
</dbReference>
<dbReference type="Gene3D" id="1.10.238.10">
    <property type="entry name" value="EF-hand"/>
    <property type="match status" value="3"/>
</dbReference>
<evidence type="ECO:0000256" key="1">
    <source>
        <dbReference type="ARBA" id="ARBA00022723"/>
    </source>
</evidence>
<dbReference type="PANTHER" id="PTHR10891">
    <property type="entry name" value="EF-HAND CALCIUM-BINDING DOMAIN CONTAINING PROTEIN"/>
    <property type="match status" value="1"/>
</dbReference>
<feature type="domain" description="EF-hand" evidence="5">
    <location>
        <begin position="95"/>
        <end position="130"/>
    </location>
</feature>
<feature type="domain" description="EF-hand" evidence="5">
    <location>
        <begin position="243"/>
        <end position="278"/>
    </location>
</feature>